<proteinExistence type="predicted"/>
<feature type="chain" id="PRO_5047451613" description="Carboxypeptidase regulatory-like domain-containing protein" evidence="2">
    <location>
        <begin position="23"/>
        <end position="725"/>
    </location>
</feature>
<evidence type="ECO:0000256" key="2">
    <source>
        <dbReference type="SAM" id="SignalP"/>
    </source>
</evidence>
<evidence type="ECO:0000256" key="1">
    <source>
        <dbReference type="SAM" id="MobiDB-lite"/>
    </source>
</evidence>
<feature type="region of interest" description="Disordered" evidence="1">
    <location>
        <begin position="176"/>
        <end position="195"/>
    </location>
</feature>
<reference evidence="3 4" key="1">
    <citation type="submission" date="2022-11" db="EMBL/GenBank/DDBJ databases">
        <title>Minimal conservation of predation-associated metabolite biosynthetic gene clusters underscores biosynthetic potential of Myxococcota including descriptions for ten novel species: Archangium lansinium sp. nov., Myxococcus landrumus sp. nov., Nannocystis bai.</title>
        <authorList>
            <person name="Ahearne A."/>
            <person name="Stevens C."/>
            <person name="Phillips K."/>
        </authorList>
    </citation>
    <scope>NUCLEOTIDE SEQUENCE [LARGE SCALE GENOMIC DNA]</scope>
    <source>
        <strain evidence="3 4">MIWBW</strain>
    </source>
</reference>
<evidence type="ECO:0008006" key="5">
    <source>
        <dbReference type="Google" id="ProtNLM"/>
    </source>
</evidence>
<accession>A0ABT4A3C3</accession>
<evidence type="ECO:0000313" key="3">
    <source>
        <dbReference type="EMBL" id="MCY1076150.1"/>
    </source>
</evidence>
<evidence type="ECO:0000313" key="4">
    <source>
        <dbReference type="Proteomes" id="UP001207654"/>
    </source>
</evidence>
<feature type="signal peptide" evidence="2">
    <location>
        <begin position="1"/>
        <end position="22"/>
    </location>
</feature>
<protein>
    <recommendedName>
        <fullName evidence="5">Carboxypeptidase regulatory-like domain-containing protein</fullName>
    </recommendedName>
</protein>
<sequence>MLRALAALFALVPLLWALPAGAQSGVTYCVGGYEGTPPNVVAACDQPAVRAMHAKWHFHDWVTNGRDCFACYDEQDNTCITKFVNNSQGVWQRGNGYDCARLYGERHTAGLVVEHVINGEHVTPPAPPPQMQLEARVERISPGPYTAGDKVTVVGAVRDESGALRRILGGTFRVTDASGQSTEHKGTVQPDGTVSAGFSLPPSDAARIEFIPEAPPLGQNETLRSAASEAQRLKVEVCGFRARVVQPTEHEALVAGQSVPLSARLFDAAGQVPVASPPAGLSLEFTVQVDGETPQVLRADSTLSATWTPPASPKSRQVRLSAGGRAGERVVCPVGEVSATVSDLGLGFDTSELPGACYVGLPCQGTVRLLRPEPGPARQQVDALLADPKVEARMVDTGDERYRGPPRPDDRYTFSATYSEPGNVSWSIVFQTPRGPVSMPAHEVRVRPPLKLELPAELDFGTVAAGSSVTTACQKLDFSGSQGAEEHRWELRAEGLGGCQSRPVLRFLNALGQADTRGLEPSLGIEALDPKDRRLDICLEVPRCAGEVSPDSAVLRVVPLTSEFKAQEKTVRLRWKVEGQGFLGCHGAWVWPVLGLLGFGLVIAGFTQPARFPPGASIRVAGSERGMRQSAAILLQACPGSSPGFYRDARLGLHGDGEVNGRTRNAVILLKATRGSGVLLTGLGPLEQQDRRTLQWEPVADLAQGHVPSPSVLYRAGGTYFKVEL</sequence>
<dbReference type="Proteomes" id="UP001207654">
    <property type="component" value="Unassembled WGS sequence"/>
</dbReference>
<organism evidence="3 4">
    <name type="scientific">Archangium lansingense</name>
    <dbReference type="NCBI Taxonomy" id="2995310"/>
    <lineage>
        <taxon>Bacteria</taxon>
        <taxon>Pseudomonadati</taxon>
        <taxon>Myxococcota</taxon>
        <taxon>Myxococcia</taxon>
        <taxon>Myxococcales</taxon>
        <taxon>Cystobacterineae</taxon>
        <taxon>Archangiaceae</taxon>
        <taxon>Archangium</taxon>
    </lineage>
</organism>
<name>A0ABT4A3C3_9BACT</name>
<gene>
    <name evidence="3" type="ORF">OV287_16870</name>
</gene>
<dbReference type="EMBL" id="JAPNKA010000001">
    <property type="protein sequence ID" value="MCY1076150.1"/>
    <property type="molecule type" value="Genomic_DNA"/>
</dbReference>
<dbReference type="RefSeq" id="WP_267535056.1">
    <property type="nucleotide sequence ID" value="NZ_JAPNKA010000001.1"/>
</dbReference>
<keyword evidence="2" id="KW-0732">Signal</keyword>
<comment type="caution">
    <text evidence="3">The sequence shown here is derived from an EMBL/GenBank/DDBJ whole genome shotgun (WGS) entry which is preliminary data.</text>
</comment>
<keyword evidence="4" id="KW-1185">Reference proteome</keyword>